<dbReference type="EMBL" id="BAABAS010000021">
    <property type="protein sequence ID" value="GAA4239653.1"/>
    <property type="molecule type" value="Genomic_DNA"/>
</dbReference>
<accession>A0ABP8CIC5</accession>
<keyword evidence="2" id="KW-1185">Reference proteome</keyword>
<sequence>MSDRFVGINDDGYGVFEQGVEENTHKLIIQDPSGRVRTALNKAQSYDIWGPLSPLTTAGDSMVIPFLRSGKHFFAVMTVAGEGASTIRLPDDVRAATFDGTTAFVIQKNGSVGVATGGAASTETLPHLKGNVFWTAAGNNSLLVATSVDTAEKSQVSITSIGN</sequence>
<gene>
    <name evidence="1" type="ORF">GCM10022254_60600</name>
</gene>
<reference evidence="2" key="1">
    <citation type="journal article" date="2019" name="Int. J. Syst. Evol. Microbiol.">
        <title>The Global Catalogue of Microorganisms (GCM) 10K type strain sequencing project: providing services to taxonomists for standard genome sequencing and annotation.</title>
        <authorList>
            <consortium name="The Broad Institute Genomics Platform"/>
            <consortium name="The Broad Institute Genome Sequencing Center for Infectious Disease"/>
            <person name="Wu L."/>
            <person name="Ma J."/>
        </authorList>
    </citation>
    <scope>NUCLEOTIDE SEQUENCE [LARGE SCALE GENOMIC DNA]</scope>
    <source>
        <strain evidence="2">JCM 17440</strain>
    </source>
</reference>
<organism evidence="1 2">
    <name type="scientific">Actinomadura meridiana</name>
    <dbReference type="NCBI Taxonomy" id="559626"/>
    <lineage>
        <taxon>Bacteria</taxon>
        <taxon>Bacillati</taxon>
        <taxon>Actinomycetota</taxon>
        <taxon>Actinomycetes</taxon>
        <taxon>Streptosporangiales</taxon>
        <taxon>Thermomonosporaceae</taxon>
        <taxon>Actinomadura</taxon>
    </lineage>
</organism>
<dbReference type="RefSeq" id="WP_344903682.1">
    <property type="nucleotide sequence ID" value="NZ_BAABAS010000021.1"/>
</dbReference>
<comment type="caution">
    <text evidence="1">The sequence shown here is derived from an EMBL/GenBank/DDBJ whole genome shotgun (WGS) entry which is preliminary data.</text>
</comment>
<protein>
    <submittedName>
        <fullName evidence="1">Uncharacterized protein</fullName>
    </submittedName>
</protein>
<evidence type="ECO:0000313" key="1">
    <source>
        <dbReference type="EMBL" id="GAA4239653.1"/>
    </source>
</evidence>
<name>A0ABP8CIC5_9ACTN</name>
<proteinExistence type="predicted"/>
<dbReference type="Proteomes" id="UP001501710">
    <property type="component" value="Unassembled WGS sequence"/>
</dbReference>
<evidence type="ECO:0000313" key="2">
    <source>
        <dbReference type="Proteomes" id="UP001501710"/>
    </source>
</evidence>